<dbReference type="AlphaFoldDB" id="A0AAV2GZZ2"/>
<evidence type="ECO:0000256" key="1">
    <source>
        <dbReference type="SAM" id="MobiDB-lite"/>
    </source>
</evidence>
<protein>
    <submittedName>
        <fullName evidence="2">Uncharacterized protein</fullName>
    </submittedName>
</protein>
<feature type="compositionally biased region" description="Polar residues" evidence="1">
    <location>
        <begin position="115"/>
        <end position="124"/>
    </location>
</feature>
<dbReference type="PANTHER" id="PTHR35345:SF1">
    <property type="entry name" value="TELOMERE REPEATS-BINDING BOUQUET FORMATION PROTEIN 2"/>
    <property type="match status" value="1"/>
</dbReference>
<name>A0AAV2GZZ2_LYMST</name>
<dbReference type="Pfam" id="PF15101">
    <property type="entry name" value="TERB2"/>
    <property type="match status" value="1"/>
</dbReference>
<sequence length="229" mass="25603">MFKNKTAWFSKTCLVDSASIWAQNGGTIVNMDLAQFIFSDDWTHEDTKDISNSEAYLKEHLAVFRSQYVLDAVNNGSEKCTLGTYFLYPPDILEKIKKREPSTNVDAPSKYASDNEVSVQGQMNKRTHNGKKTSCSPNLEPKQKISKIAPQLSHSSKSTNSEEAKRGTNTKAGTLSSTPRNQIRNLLLSHDAIKDIESIPDVKTLPKVTDELEFIDLDDNDVKMILKSS</sequence>
<dbReference type="GO" id="GO:0070197">
    <property type="term" value="P:meiotic attachment of telomere to nuclear envelope"/>
    <property type="evidence" value="ECO:0007669"/>
    <property type="project" value="TreeGrafter"/>
</dbReference>
<dbReference type="EMBL" id="CAXITT010000011">
    <property type="protein sequence ID" value="CAL1526985.1"/>
    <property type="molecule type" value="Genomic_DNA"/>
</dbReference>
<dbReference type="GO" id="GO:0005637">
    <property type="term" value="C:nuclear inner membrane"/>
    <property type="evidence" value="ECO:0007669"/>
    <property type="project" value="TreeGrafter"/>
</dbReference>
<feature type="compositionally biased region" description="Polar residues" evidence="1">
    <location>
        <begin position="167"/>
        <end position="178"/>
    </location>
</feature>
<evidence type="ECO:0000313" key="3">
    <source>
        <dbReference type="Proteomes" id="UP001497497"/>
    </source>
</evidence>
<comment type="caution">
    <text evidence="2">The sequence shown here is derived from an EMBL/GenBank/DDBJ whole genome shotgun (WGS) entry which is preliminary data.</text>
</comment>
<dbReference type="PANTHER" id="PTHR35345">
    <property type="entry name" value="TELOMERE REPEATS-BINDING BOUQUET FORMATION PROTEIN 2"/>
    <property type="match status" value="1"/>
</dbReference>
<gene>
    <name evidence="2" type="ORF">GSLYS_00001162001</name>
</gene>
<proteinExistence type="predicted"/>
<dbReference type="Proteomes" id="UP001497497">
    <property type="component" value="Unassembled WGS sequence"/>
</dbReference>
<organism evidence="2 3">
    <name type="scientific">Lymnaea stagnalis</name>
    <name type="common">Great pond snail</name>
    <name type="synonym">Helix stagnalis</name>
    <dbReference type="NCBI Taxonomy" id="6523"/>
    <lineage>
        <taxon>Eukaryota</taxon>
        <taxon>Metazoa</taxon>
        <taxon>Spiralia</taxon>
        <taxon>Lophotrochozoa</taxon>
        <taxon>Mollusca</taxon>
        <taxon>Gastropoda</taxon>
        <taxon>Heterobranchia</taxon>
        <taxon>Euthyneura</taxon>
        <taxon>Panpulmonata</taxon>
        <taxon>Hygrophila</taxon>
        <taxon>Lymnaeoidea</taxon>
        <taxon>Lymnaeidae</taxon>
        <taxon>Lymnaea</taxon>
    </lineage>
</organism>
<keyword evidence="3" id="KW-1185">Reference proteome</keyword>
<evidence type="ECO:0000313" key="2">
    <source>
        <dbReference type="EMBL" id="CAL1526985.1"/>
    </source>
</evidence>
<accession>A0AAV2GZZ2</accession>
<dbReference type="GO" id="GO:0007129">
    <property type="term" value="P:homologous chromosome pairing at meiosis"/>
    <property type="evidence" value="ECO:0007669"/>
    <property type="project" value="TreeGrafter"/>
</dbReference>
<reference evidence="2 3" key="1">
    <citation type="submission" date="2024-04" db="EMBL/GenBank/DDBJ databases">
        <authorList>
            <consortium name="Genoscope - CEA"/>
            <person name="William W."/>
        </authorList>
    </citation>
    <scope>NUCLEOTIDE SEQUENCE [LARGE SCALE GENOMIC DNA]</scope>
</reference>
<dbReference type="InterPro" id="IPR028065">
    <property type="entry name" value="TERB2"/>
</dbReference>
<feature type="region of interest" description="Disordered" evidence="1">
    <location>
        <begin position="99"/>
        <end position="178"/>
    </location>
</feature>